<gene>
    <name evidence="2" type="ORF">GA0070604_1760</name>
</gene>
<keyword evidence="1" id="KW-0472">Membrane</keyword>
<feature type="transmembrane region" description="Helical" evidence="1">
    <location>
        <begin position="47"/>
        <end position="66"/>
    </location>
</feature>
<dbReference type="Proteomes" id="UP000199696">
    <property type="component" value="Unassembled WGS sequence"/>
</dbReference>
<sequence>MKTMLRAVLSVALLIGFFVLTIGLVVGIGAVGLGYGTDWDGSGARTFRPLVVGVAIALLLVLVFTLGRVLTLRTSPPVGVQLTPERAPELWRCSRTRWGTSRGGFPHVRARPAVSATATHATLSCSSPKSAMSFKVPPRASM</sequence>
<proteinExistence type="predicted"/>
<evidence type="ECO:0000313" key="3">
    <source>
        <dbReference type="Proteomes" id="UP000199696"/>
    </source>
</evidence>
<keyword evidence="3" id="KW-1185">Reference proteome</keyword>
<reference evidence="3" key="1">
    <citation type="submission" date="2016-06" db="EMBL/GenBank/DDBJ databases">
        <authorList>
            <person name="Varghese N."/>
            <person name="Submissions Spin"/>
        </authorList>
    </citation>
    <scope>NUCLEOTIDE SEQUENCE [LARGE SCALE GENOMIC DNA]</scope>
    <source>
        <strain evidence="3">DSM 44814</strain>
    </source>
</reference>
<feature type="transmembrane region" description="Helical" evidence="1">
    <location>
        <begin position="7"/>
        <end position="35"/>
    </location>
</feature>
<dbReference type="STRING" id="227316.GA0070604_1760"/>
<keyword evidence="1" id="KW-0812">Transmembrane</keyword>
<keyword evidence="1" id="KW-1133">Transmembrane helix</keyword>
<accession>A0A1C6U3U9</accession>
<dbReference type="AlphaFoldDB" id="A0A1C6U3U9"/>
<evidence type="ECO:0000313" key="2">
    <source>
        <dbReference type="EMBL" id="SCL48712.1"/>
    </source>
</evidence>
<organism evidence="2 3">
    <name type="scientific">Micromonospora eburnea</name>
    <dbReference type="NCBI Taxonomy" id="227316"/>
    <lineage>
        <taxon>Bacteria</taxon>
        <taxon>Bacillati</taxon>
        <taxon>Actinomycetota</taxon>
        <taxon>Actinomycetes</taxon>
        <taxon>Micromonosporales</taxon>
        <taxon>Micromonosporaceae</taxon>
        <taxon>Micromonospora</taxon>
    </lineage>
</organism>
<evidence type="ECO:0000256" key="1">
    <source>
        <dbReference type="SAM" id="Phobius"/>
    </source>
</evidence>
<dbReference type="EMBL" id="FMHY01000002">
    <property type="protein sequence ID" value="SCL48712.1"/>
    <property type="molecule type" value="Genomic_DNA"/>
</dbReference>
<protein>
    <submittedName>
        <fullName evidence="2">Uncharacterized protein</fullName>
    </submittedName>
</protein>
<name>A0A1C6U3U9_9ACTN</name>